<name>A0AAV0LSD2_9ROSI</name>
<accession>A0AAV0LSD2</accession>
<comment type="caution">
    <text evidence="2">The sequence shown here is derived from an EMBL/GenBank/DDBJ whole genome shotgun (WGS) entry which is preliminary data.</text>
</comment>
<dbReference type="Proteomes" id="UP001154282">
    <property type="component" value="Unassembled WGS sequence"/>
</dbReference>
<feature type="chain" id="PRO_5043673212" evidence="1">
    <location>
        <begin position="26"/>
        <end position="48"/>
    </location>
</feature>
<dbReference type="EMBL" id="CAMGYJ010000006">
    <property type="protein sequence ID" value="CAI0437050.1"/>
    <property type="molecule type" value="Genomic_DNA"/>
</dbReference>
<dbReference type="AlphaFoldDB" id="A0AAV0LSD2"/>
<evidence type="ECO:0000313" key="2">
    <source>
        <dbReference type="EMBL" id="CAI0437050.1"/>
    </source>
</evidence>
<feature type="non-terminal residue" evidence="2">
    <location>
        <position position="48"/>
    </location>
</feature>
<organism evidence="2 3">
    <name type="scientific">Linum tenue</name>
    <dbReference type="NCBI Taxonomy" id="586396"/>
    <lineage>
        <taxon>Eukaryota</taxon>
        <taxon>Viridiplantae</taxon>
        <taxon>Streptophyta</taxon>
        <taxon>Embryophyta</taxon>
        <taxon>Tracheophyta</taxon>
        <taxon>Spermatophyta</taxon>
        <taxon>Magnoliopsida</taxon>
        <taxon>eudicotyledons</taxon>
        <taxon>Gunneridae</taxon>
        <taxon>Pentapetalae</taxon>
        <taxon>rosids</taxon>
        <taxon>fabids</taxon>
        <taxon>Malpighiales</taxon>
        <taxon>Linaceae</taxon>
        <taxon>Linum</taxon>
    </lineage>
</organism>
<keyword evidence="3" id="KW-1185">Reference proteome</keyword>
<sequence>MKISNVFLLFFLASLMIIGNEVVMATRISTEAAKRDVFLEKTTTMTPA</sequence>
<protein>
    <submittedName>
        <fullName evidence="2">Uncharacterized protein</fullName>
    </submittedName>
</protein>
<gene>
    <name evidence="2" type="ORF">LITE_LOCUS25317</name>
</gene>
<keyword evidence="1" id="KW-0732">Signal</keyword>
<reference evidence="2" key="1">
    <citation type="submission" date="2022-08" db="EMBL/GenBank/DDBJ databases">
        <authorList>
            <person name="Gutierrez-Valencia J."/>
        </authorList>
    </citation>
    <scope>NUCLEOTIDE SEQUENCE</scope>
</reference>
<feature type="signal peptide" evidence="1">
    <location>
        <begin position="1"/>
        <end position="25"/>
    </location>
</feature>
<evidence type="ECO:0000313" key="3">
    <source>
        <dbReference type="Proteomes" id="UP001154282"/>
    </source>
</evidence>
<proteinExistence type="predicted"/>
<evidence type="ECO:0000256" key="1">
    <source>
        <dbReference type="SAM" id="SignalP"/>
    </source>
</evidence>